<gene>
    <name evidence="3" type="ORF">Z043_126324</name>
</gene>
<evidence type="ECO:0000313" key="3">
    <source>
        <dbReference type="EMBL" id="KPP56124.1"/>
    </source>
</evidence>
<protein>
    <recommendedName>
        <fullName evidence="2">Cadherin N-terminal domain-containing protein</fullName>
    </recommendedName>
</protein>
<organism evidence="3 4">
    <name type="scientific">Scleropages formosus</name>
    <name type="common">Asian bonytongue</name>
    <name type="synonym">Osteoglossum formosum</name>
    <dbReference type="NCBI Taxonomy" id="113540"/>
    <lineage>
        <taxon>Eukaryota</taxon>
        <taxon>Metazoa</taxon>
        <taxon>Chordata</taxon>
        <taxon>Craniata</taxon>
        <taxon>Vertebrata</taxon>
        <taxon>Euteleostomi</taxon>
        <taxon>Actinopterygii</taxon>
        <taxon>Neopterygii</taxon>
        <taxon>Teleostei</taxon>
        <taxon>Osteoglossocephala</taxon>
        <taxon>Osteoglossomorpha</taxon>
        <taxon>Osteoglossiformes</taxon>
        <taxon>Osteoglossidae</taxon>
        <taxon>Scleropages</taxon>
    </lineage>
</organism>
<dbReference type="Proteomes" id="UP000034805">
    <property type="component" value="Unassembled WGS sequence"/>
</dbReference>
<evidence type="ECO:0000313" key="4">
    <source>
        <dbReference type="Proteomes" id="UP000034805"/>
    </source>
</evidence>
<dbReference type="Gene3D" id="2.60.40.60">
    <property type="entry name" value="Cadherins"/>
    <property type="match status" value="1"/>
</dbReference>
<proteinExistence type="predicted"/>
<sequence>MWNTIDAHIRYTIPEELSVGSVVGNLAKDLGFGVAEISDRNLRISTESGKQYFSVDLEK</sequence>
<comment type="caution">
    <text evidence="3">The sequence shown here is derived from an EMBL/GenBank/DDBJ whole genome shotgun (WGS) entry which is preliminary data.</text>
</comment>
<dbReference type="FunFam" id="2.60.40.60:FF:000398">
    <property type="entry name" value="Protocadherin cluster 1 gamma 26a"/>
    <property type="match status" value="1"/>
</dbReference>
<reference evidence="3 4" key="1">
    <citation type="submission" date="2015-08" db="EMBL/GenBank/DDBJ databases">
        <title>The genome of the Asian arowana (Scleropages formosus).</title>
        <authorList>
            <person name="Tan M.H."/>
            <person name="Gan H.M."/>
            <person name="Croft L.J."/>
            <person name="Austin C.M."/>
        </authorList>
    </citation>
    <scope>NUCLEOTIDE SEQUENCE [LARGE SCALE GENOMIC DNA]</scope>
    <source>
        <strain evidence="3">Aro1</strain>
    </source>
</reference>
<keyword evidence="1" id="KW-0325">Glycoprotein</keyword>
<accession>A0A0P7U8S5</accession>
<dbReference type="InterPro" id="IPR013164">
    <property type="entry name" value="Cadherin_N"/>
</dbReference>
<feature type="non-terminal residue" evidence="3">
    <location>
        <position position="59"/>
    </location>
</feature>
<dbReference type="EMBL" id="JARO02028106">
    <property type="protein sequence ID" value="KPP56124.1"/>
    <property type="molecule type" value="Genomic_DNA"/>
</dbReference>
<dbReference type="AlphaFoldDB" id="A0A0P7U8S5"/>
<dbReference type="Pfam" id="PF08266">
    <property type="entry name" value="Cadherin_2"/>
    <property type="match status" value="1"/>
</dbReference>
<name>A0A0P7U8S5_SCLFO</name>
<feature type="domain" description="Cadherin N-terminal" evidence="2">
    <location>
        <begin position="9"/>
        <end position="58"/>
    </location>
</feature>
<evidence type="ECO:0000256" key="1">
    <source>
        <dbReference type="ARBA" id="ARBA00023180"/>
    </source>
</evidence>
<evidence type="ECO:0000259" key="2">
    <source>
        <dbReference type="Pfam" id="PF08266"/>
    </source>
</evidence>